<dbReference type="EMBL" id="JAALHA020000023">
    <property type="protein sequence ID" value="MDR9899245.1"/>
    <property type="molecule type" value="Genomic_DNA"/>
</dbReference>
<reference evidence="4" key="1">
    <citation type="journal article" date="2021" name="Science">
        <title>Hunting the eagle killer: A cyanobacterial neurotoxin causes vacuolar myelinopathy.</title>
        <authorList>
            <person name="Breinlinger S."/>
            <person name="Phillips T.J."/>
            <person name="Haram B.N."/>
            <person name="Mares J."/>
            <person name="Martinez Yerena J.A."/>
            <person name="Hrouzek P."/>
            <person name="Sobotka R."/>
            <person name="Henderson W.M."/>
            <person name="Schmieder P."/>
            <person name="Williams S.M."/>
            <person name="Lauderdale J.D."/>
            <person name="Wilde H.D."/>
            <person name="Gerrin W."/>
            <person name="Kust A."/>
            <person name="Washington J.W."/>
            <person name="Wagner C."/>
            <person name="Geier B."/>
            <person name="Liebeke M."/>
            <person name="Enke H."/>
            <person name="Niedermeyer T.H.J."/>
            <person name="Wilde S.B."/>
        </authorList>
    </citation>
    <scope>NUCLEOTIDE SEQUENCE [LARGE SCALE GENOMIC DNA]</scope>
    <source>
        <strain evidence="4">Thurmond2011</strain>
    </source>
</reference>
<dbReference type="RefSeq" id="WP_208352987.1">
    <property type="nucleotide sequence ID" value="NZ_JAALHA020000023.1"/>
</dbReference>
<dbReference type="InterPro" id="IPR036388">
    <property type="entry name" value="WH-like_DNA-bd_sf"/>
</dbReference>
<dbReference type="PANTHER" id="PTHR43252">
    <property type="entry name" value="TRANSCRIPTIONAL REGULATOR YQJI"/>
    <property type="match status" value="1"/>
</dbReference>
<evidence type="ECO:0000313" key="4">
    <source>
        <dbReference type="Proteomes" id="UP000667802"/>
    </source>
</evidence>
<dbReference type="SUPFAM" id="SSF46785">
    <property type="entry name" value="Winged helix' DNA-binding domain"/>
    <property type="match status" value="1"/>
</dbReference>
<dbReference type="Gene3D" id="1.10.10.10">
    <property type="entry name" value="Winged helix-like DNA-binding domain superfamily/Winged helix DNA-binding domain"/>
    <property type="match status" value="1"/>
</dbReference>
<proteinExistence type="predicted"/>
<dbReference type="Proteomes" id="UP000667802">
    <property type="component" value="Unassembled WGS sequence"/>
</dbReference>
<evidence type="ECO:0000259" key="2">
    <source>
        <dbReference type="Pfam" id="PF10400"/>
    </source>
</evidence>
<accession>A0AAP5ICS2</accession>
<dbReference type="Pfam" id="PF10400">
    <property type="entry name" value="Vir_act_alpha_C"/>
    <property type="match status" value="1"/>
</dbReference>
<dbReference type="PANTHER" id="PTHR43252:SF4">
    <property type="entry name" value="TRANSCRIPTIONAL REGULATORY PROTEIN"/>
    <property type="match status" value="1"/>
</dbReference>
<dbReference type="AlphaFoldDB" id="A0AAP5ICS2"/>
<evidence type="ECO:0000313" key="3">
    <source>
        <dbReference type="EMBL" id="MDR9899245.1"/>
    </source>
</evidence>
<dbReference type="InterPro" id="IPR036390">
    <property type="entry name" value="WH_DNA-bd_sf"/>
</dbReference>
<dbReference type="Pfam" id="PF03551">
    <property type="entry name" value="PadR"/>
    <property type="match status" value="1"/>
</dbReference>
<keyword evidence="4" id="KW-1185">Reference proteome</keyword>
<dbReference type="Gene3D" id="6.10.140.190">
    <property type="match status" value="1"/>
</dbReference>
<feature type="domain" description="Transcription regulator PadR C-terminal" evidence="2">
    <location>
        <begin position="91"/>
        <end position="174"/>
    </location>
</feature>
<feature type="domain" description="Transcription regulator PadR N-terminal" evidence="1">
    <location>
        <begin position="7"/>
        <end position="80"/>
    </location>
</feature>
<dbReference type="InterPro" id="IPR018309">
    <property type="entry name" value="Tscrpt_reg_PadR_C"/>
</dbReference>
<evidence type="ECO:0000259" key="1">
    <source>
        <dbReference type="Pfam" id="PF03551"/>
    </source>
</evidence>
<dbReference type="InterPro" id="IPR005149">
    <property type="entry name" value="Tscrpt_reg_PadR_N"/>
</dbReference>
<comment type="caution">
    <text evidence="3">The sequence shown here is derived from an EMBL/GenBank/DDBJ whole genome shotgun (WGS) entry which is preliminary data.</text>
</comment>
<name>A0AAP5ICS2_9CYAN</name>
<gene>
    <name evidence="3" type="ORF">G7B40_032495</name>
</gene>
<protein>
    <submittedName>
        <fullName evidence="3">PadR family transcriptional regulator</fullName>
    </submittedName>
</protein>
<organism evidence="3 4">
    <name type="scientific">Aetokthonos hydrillicola Thurmond2011</name>
    <dbReference type="NCBI Taxonomy" id="2712845"/>
    <lineage>
        <taxon>Bacteria</taxon>
        <taxon>Bacillati</taxon>
        <taxon>Cyanobacteriota</taxon>
        <taxon>Cyanophyceae</taxon>
        <taxon>Nostocales</taxon>
        <taxon>Hapalosiphonaceae</taxon>
        <taxon>Aetokthonos</taxon>
    </lineage>
</organism>
<sequence>MALDHAILAFLGECTYSGYDLTKKLSSVGFFWTATHQQVYRELAKLEAQGWVKSEVLAQENRPNKKLYSVTDLGRKELAEWIAQPSEPTSVREDLLVKIFAGYLVPKPVIIEELKRRRKIHLEKLSAYQDLERQDFGNIENLALEKRFRYQALRRGIRYEADWVEWCNEAIQVLTNMMSS</sequence>